<dbReference type="InterPro" id="IPR029071">
    <property type="entry name" value="Ubiquitin-like_domsf"/>
</dbReference>
<dbReference type="PANTHER" id="PTHR23322">
    <property type="entry name" value="FAS-ASSOCIATED PROTEIN"/>
    <property type="match status" value="1"/>
</dbReference>
<feature type="region of interest" description="Disordered" evidence="3">
    <location>
        <begin position="83"/>
        <end position="107"/>
    </location>
</feature>
<evidence type="ECO:0000256" key="3">
    <source>
        <dbReference type="SAM" id="MobiDB-lite"/>
    </source>
</evidence>
<proteinExistence type="predicted"/>
<feature type="compositionally biased region" description="Polar residues" evidence="3">
    <location>
        <begin position="83"/>
        <end position="93"/>
    </location>
</feature>
<feature type="transmembrane region" description="Helical" evidence="4">
    <location>
        <begin position="117"/>
        <end position="143"/>
    </location>
</feature>
<dbReference type="InterPro" id="IPR001012">
    <property type="entry name" value="UBX_dom"/>
</dbReference>
<dbReference type="Pfam" id="PF14555">
    <property type="entry name" value="UBA_4"/>
    <property type="match status" value="1"/>
</dbReference>
<keyword evidence="4" id="KW-0472">Membrane</keyword>
<dbReference type="SUPFAM" id="SSF52833">
    <property type="entry name" value="Thioredoxin-like"/>
    <property type="match status" value="1"/>
</dbReference>
<dbReference type="GO" id="GO:0043130">
    <property type="term" value="F:ubiquitin binding"/>
    <property type="evidence" value="ECO:0007669"/>
    <property type="project" value="TreeGrafter"/>
</dbReference>
<sequence length="516" mass="58030">MADDGVDVAQLSADQQEALQQYTQLTNQEISDAIPLLQRSQWNVQIAISKFFDGEGPDPVAEAMAQQNAPRAEARHENLQESLMASSLPSSRTTPRHRTDPAPRIVPHQPITQRTPWIIGLFLAPLGWGITAVSVLFRTVLWLMAFLPAPLRPQGIINALTLGLLNTSGRRMLMPRDSASRFKREFEEEYGPNEIPWFEGGLAQAHDLAKKDLKFMMVLLISPEHDDTEPFVRDTLLHPDVVNFIKNPSNNIIIWGGNTLDSEAYQVAAEYMCTKFPFTALVCLTPKEGSTRMGIVKRIVGPILPHAYLSEIQAAIERYGSDLDSVRAERTVQEAARNIRNEQDSAYERSLAIDRERARQRREAAAAAAEAERRAQEEAEAAERLAAKREQWKLWRASRLLPEPVAGDKSIVRVAIKMPEESGVGRIVRRFPQNAPMEELYAFVECYDITQRGDSTEDAEEPEDYEHKFLFTIASTLPRVVYEPSKTHTMMEKIGKSGNLLVESIVVDSDDDEVDD</sequence>
<dbReference type="InterPro" id="IPR009060">
    <property type="entry name" value="UBA-like_sf"/>
</dbReference>
<keyword evidence="1 2" id="KW-0175">Coiled coil</keyword>
<feature type="coiled-coil region" evidence="2">
    <location>
        <begin position="309"/>
        <end position="388"/>
    </location>
</feature>
<comment type="caution">
    <text evidence="6">The sequence shown here is derived from an EMBL/GenBank/DDBJ whole genome shotgun (WGS) entry which is preliminary data.</text>
</comment>
<keyword evidence="7" id="KW-1185">Reference proteome</keyword>
<dbReference type="InterPro" id="IPR036249">
    <property type="entry name" value="Thioredoxin-like_sf"/>
</dbReference>
<dbReference type="Pfam" id="PF00789">
    <property type="entry name" value="UBX"/>
    <property type="match status" value="1"/>
</dbReference>
<dbReference type="PANTHER" id="PTHR23322:SF1">
    <property type="entry name" value="FAS-ASSOCIATED FACTOR 2"/>
    <property type="match status" value="1"/>
</dbReference>
<dbReference type="Gene3D" id="3.40.30.10">
    <property type="entry name" value="Glutaredoxin"/>
    <property type="match status" value="1"/>
</dbReference>
<evidence type="ECO:0000259" key="5">
    <source>
        <dbReference type="SMART" id="SM00594"/>
    </source>
</evidence>
<evidence type="ECO:0000313" key="7">
    <source>
        <dbReference type="Proteomes" id="UP000813444"/>
    </source>
</evidence>
<dbReference type="SUPFAM" id="SSF54236">
    <property type="entry name" value="Ubiquitin-like"/>
    <property type="match status" value="1"/>
</dbReference>
<name>A0A8K0WLI4_9HYPO</name>
<dbReference type="Gene3D" id="1.10.8.10">
    <property type="entry name" value="DNA helicase RuvA subunit, C-terminal domain"/>
    <property type="match status" value="1"/>
</dbReference>
<dbReference type="GO" id="GO:0005783">
    <property type="term" value="C:endoplasmic reticulum"/>
    <property type="evidence" value="ECO:0007669"/>
    <property type="project" value="TreeGrafter"/>
</dbReference>
<evidence type="ECO:0000256" key="1">
    <source>
        <dbReference type="ARBA" id="ARBA00023054"/>
    </source>
</evidence>
<dbReference type="SMART" id="SM00594">
    <property type="entry name" value="UAS"/>
    <property type="match status" value="1"/>
</dbReference>
<accession>A0A8K0WLI4</accession>
<protein>
    <recommendedName>
        <fullName evidence="5">UAS domain-containing protein</fullName>
    </recommendedName>
</protein>
<keyword evidence="4" id="KW-1133">Transmembrane helix</keyword>
<dbReference type="AlphaFoldDB" id="A0A8K0WLI4"/>
<keyword evidence="4" id="KW-0812">Transmembrane</keyword>
<dbReference type="GO" id="GO:0036503">
    <property type="term" value="P:ERAD pathway"/>
    <property type="evidence" value="ECO:0007669"/>
    <property type="project" value="TreeGrafter"/>
</dbReference>
<reference evidence="6" key="1">
    <citation type="journal article" date="2021" name="Nat. Commun.">
        <title>Genetic determinants of endophytism in the Arabidopsis root mycobiome.</title>
        <authorList>
            <person name="Mesny F."/>
            <person name="Miyauchi S."/>
            <person name="Thiergart T."/>
            <person name="Pickel B."/>
            <person name="Atanasova L."/>
            <person name="Karlsson M."/>
            <person name="Huettel B."/>
            <person name="Barry K.W."/>
            <person name="Haridas S."/>
            <person name="Chen C."/>
            <person name="Bauer D."/>
            <person name="Andreopoulos W."/>
            <person name="Pangilinan J."/>
            <person name="LaButti K."/>
            <person name="Riley R."/>
            <person name="Lipzen A."/>
            <person name="Clum A."/>
            <person name="Drula E."/>
            <person name="Henrissat B."/>
            <person name="Kohler A."/>
            <person name="Grigoriev I.V."/>
            <person name="Martin F.M."/>
            <person name="Hacquard S."/>
        </authorList>
    </citation>
    <scope>NUCLEOTIDE SEQUENCE</scope>
    <source>
        <strain evidence="6">MPI-CAGE-CH-0235</strain>
    </source>
</reference>
<evidence type="ECO:0000256" key="2">
    <source>
        <dbReference type="SAM" id="Coils"/>
    </source>
</evidence>
<evidence type="ECO:0000313" key="6">
    <source>
        <dbReference type="EMBL" id="KAH7309127.1"/>
    </source>
</evidence>
<evidence type="ECO:0000256" key="4">
    <source>
        <dbReference type="SAM" id="Phobius"/>
    </source>
</evidence>
<organism evidence="6 7">
    <name type="scientific">Stachybotrys elegans</name>
    <dbReference type="NCBI Taxonomy" id="80388"/>
    <lineage>
        <taxon>Eukaryota</taxon>
        <taxon>Fungi</taxon>
        <taxon>Dikarya</taxon>
        <taxon>Ascomycota</taxon>
        <taxon>Pezizomycotina</taxon>
        <taxon>Sordariomycetes</taxon>
        <taxon>Hypocreomycetidae</taxon>
        <taxon>Hypocreales</taxon>
        <taxon>Stachybotryaceae</taxon>
        <taxon>Stachybotrys</taxon>
    </lineage>
</organism>
<dbReference type="SUPFAM" id="SSF46934">
    <property type="entry name" value="UBA-like"/>
    <property type="match status" value="1"/>
</dbReference>
<dbReference type="Proteomes" id="UP000813444">
    <property type="component" value="Unassembled WGS sequence"/>
</dbReference>
<dbReference type="CDD" id="cd01767">
    <property type="entry name" value="UBX"/>
    <property type="match status" value="1"/>
</dbReference>
<dbReference type="OrthoDB" id="1026733at2759"/>
<dbReference type="Gene3D" id="3.10.20.90">
    <property type="entry name" value="Phosphatidylinositol 3-kinase Catalytic Subunit, Chain A, domain 1"/>
    <property type="match status" value="1"/>
</dbReference>
<dbReference type="InterPro" id="IPR050730">
    <property type="entry name" value="UBX_domain-protein"/>
</dbReference>
<dbReference type="InterPro" id="IPR006577">
    <property type="entry name" value="UAS"/>
</dbReference>
<gene>
    <name evidence="6" type="ORF">B0I35DRAFT_359830</name>
</gene>
<dbReference type="CDD" id="cd14273">
    <property type="entry name" value="UBA_TAP-C_like"/>
    <property type="match status" value="1"/>
</dbReference>
<feature type="domain" description="UAS" evidence="5">
    <location>
        <begin position="181"/>
        <end position="313"/>
    </location>
</feature>
<dbReference type="EMBL" id="JAGPNK010000014">
    <property type="protein sequence ID" value="KAH7309127.1"/>
    <property type="molecule type" value="Genomic_DNA"/>
</dbReference>